<proteinExistence type="predicted"/>
<reference evidence="2 3" key="1">
    <citation type="submission" date="2017-04" db="EMBL/GenBank/DDBJ databases">
        <title>Novel microbial lineages endemic to geothermal iron-oxide mats fill important gaps in the evolutionary history of Archaea.</title>
        <authorList>
            <person name="Jay Z.J."/>
            <person name="Beam J.P."/>
            <person name="Dlakic M."/>
            <person name="Rusch D.B."/>
            <person name="Kozubal M.A."/>
            <person name="Inskeep W.P."/>
        </authorList>
    </citation>
    <scope>NUCLEOTIDE SEQUENCE [LARGE SCALE GENOMIC DNA]</scope>
    <source>
        <strain evidence="2">BE_D</strain>
    </source>
</reference>
<accession>A0A2R6AJK6</accession>
<feature type="transmembrane region" description="Helical" evidence="1">
    <location>
        <begin position="97"/>
        <end position="123"/>
    </location>
</feature>
<evidence type="ECO:0000256" key="1">
    <source>
        <dbReference type="SAM" id="Phobius"/>
    </source>
</evidence>
<sequence>MVLPLELHLSGAPFSIYVSIGVGWMGLAILLISDVLVTITAFQIRGVYGLYLKTLPFTPLRLSITRFVAQALSSLPYVSVFLILNDAFFFSFRMHPFTLVMTIVLLTISSFGMAGFTATLVLFVKSPTFFLVSFLGTIVTYMSPVYYQLSSLPMLAQLFVLAIPTTPAIQLARGLIGLGTINFLEVAEWIAVEVLWTILGILKLSNLLNRSLRNLNPQDVKIKSIKNKSLMSIKVSAVTIFQKKDTYV</sequence>
<feature type="transmembrane region" description="Helical" evidence="1">
    <location>
        <begin position="21"/>
        <end position="44"/>
    </location>
</feature>
<feature type="transmembrane region" description="Helical" evidence="1">
    <location>
        <begin position="129"/>
        <end position="147"/>
    </location>
</feature>
<protein>
    <recommendedName>
        <fullName evidence="4">ABC-2 type transporter domain-containing protein</fullName>
    </recommendedName>
</protein>
<keyword evidence="1" id="KW-0472">Membrane</keyword>
<evidence type="ECO:0000313" key="2">
    <source>
        <dbReference type="EMBL" id="PSN86560.1"/>
    </source>
</evidence>
<feature type="transmembrane region" description="Helical" evidence="1">
    <location>
        <begin position="64"/>
        <end position="85"/>
    </location>
</feature>
<dbReference type="EMBL" id="NEXD01000004">
    <property type="protein sequence ID" value="PSN86560.1"/>
    <property type="molecule type" value="Genomic_DNA"/>
</dbReference>
<dbReference type="AlphaFoldDB" id="A0A2R6AJK6"/>
<evidence type="ECO:0000313" key="3">
    <source>
        <dbReference type="Proteomes" id="UP000240569"/>
    </source>
</evidence>
<organism evidence="2 3">
    <name type="scientific">Candidatus Marsarchaeota G1 archaeon BE_D</name>
    <dbReference type="NCBI Taxonomy" id="1978156"/>
    <lineage>
        <taxon>Archaea</taxon>
        <taxon>Candidatus Marsarchaeota</taxon>
        <taxon>Candidatus Marsarchaeota group 1</taxon>
    </lineage>
</organism>
<evidence type="ECO:0008006" key="4">
    <source>
        <dbReference type="Google" id="ProtNLM"/>
    </source>
</evidence>
<keyword evidence="1" id="KW-1133">Transmembrane helix</keyword>
<keyword evidence="1" id="KW-0812">Transmembrane</keyword>
<dbReference type="Proteomes" id="UP000240569">
    <property type="component" value="Unassembled WGS sequence"/>
</dbReference>
<comment type="caution">
    <text evidence="2">The sequence shown here is derived from an EMBL/GenBank/DDBJ whole genome shotgun (WGS) entry which is preliminary data.</text>
</comment>
<gene>
    <name evidence="2" type="ORF">B9Q02_01665</name>
</gene>
<name>A0A2R6AJK6_9ARCH</name>